<dbReference type="GO" id="GO:0051539">
    <property type="term" value="F:4 iron, 4 sulfur cluster binding"/>
    <property type="evidence" value="ECO:0007669"/>
    <property type="project" value="UniProtKB-KW"/>
</dbReference>
<feature type="binding site" evidence="10">
    <location>
        <position position="346"/>
    </location>
    <ligand>
        <name>substrate</name>
    </ligand>
</feature>
<feature type="binding site" evidence="10">
    <location>
        <position position="350"/>
    </location>
    <ligand>
        <name>Zn(2+)</name>
        <dbReference type="ChEBI" id="CHEBI:29105"/>
    </ligand>
</feature>
<dbReference type="FunFam" id="3.20.20.540:FF:000001">
    <property type="entry name" value="Phosphomethylpyrimidine synthase"/>
    <property type="match status" value="1"/>
</dbReference>
<dbReference type="BioCyc" id="SESP1179773:BN6_RS02275-MONOMER"/>
<evidence type="ECO:0000259" key="11">
    <source>
        <dbReference type="Pfam" id="PF13667"/>
    </source>
</evidence>
<accession>K0JR72</accession>
<feature type="binding site" evidence="10">
    <location>
        <position position="246"/>
    </location>
    <ligand>
        <name>substrate</name>
    </ligand>
</feature>
<evidence type="ECO:0000256" key="2">
    <source>
        <dbReference type="ARBA" id="ARBA00022485"/>
    </source>
</evidence>
<evidence type="ECO:0000256" key="4">
    <source>
        <dbReference type="ARBA" id="ARBA00022723"/>
    </source>
</evidence>
<dbReference type="EC" id="4.1.99.17" evidence="10"/>
<dbReference type="Gene3D" id="3.20.20.540">
    <property type="entry name" value="Radical SAM ThiC family, central domain"/>
    <property type="match status" value="1"/>
</dbReference>
<keyword evidence="7 10" id="KW-0408">Iron</keyword>
<comment type="catalytic activity">
    <reaction evidence="10">
        <text>5-amino-1-(5-phospho-beta-D-ribosyl)imidazole + S-adenosyl-L-methionine = 4-amino-2-methyl-5-(phosphooxymethyl)pyrimidine + CO + 5'-deoxyadenosine + formate + L-methionine + 3 H(+)</text>
        <dbReference type="Rhea" id="RHEA:24840"/>
        <dbReference type="ChEBI" id="CHEBI:15378"/>
        <dbReference type="ChEBI" id="CHEBI:15740"/>
        <dbReference type="ChEBI" id="CHEBI:17245"/>
        <dbReference type="ChEBI" id="CHEBI:17319"/>
        <dbReference type="ChEBI" id="CHEBI:57844"/>
        <dbReference type="ChEBI" id="CHEBI:58354"/>
        <dbReference type="ChEBI" id="CHEBI:59789"/>
        <dbReference type="ChEBI" id="CHEBI:137981"/>
        <dbReference type="EC" id="4.1.99.17"/>
    </reaction>
</comment>
<dbReference type="GO" id="GO:0070284">
    <property type="term" value="F:phosphomethylpyrimidine synthase activity"/>
    <property type="evidence" value="ECO:0007669"/>
    <property type="project" value="UniProtKB-EC"/>
</dbReference>
<dbReference type="InterPro" id="IPR037509">
    <property type="entry name" value="ThiC"/>
</dbReference>
<keyword evidence="4 10" id="KW-0479">Metal-binding</keyword>
<feature type="binding site" evidence="10">
    <location>
        <begin position="307"/>
        <end position="310"/>
    </location>
    <ligand>
        <name>substrate</name>
    </ligand>
</feature>
<evidence type="ECO:0000256" key="9">
    <source>
        <dbReference type="ARBA" id="ARBA00023239"/>
    </source>
</evidence>
<feature type="binding site" evidence="10">
    <location>
        <position position="210"/>
    </location>
    <ligand>
        <name>substrate</name>
    </ligand>
</feature>
<feature type="binding site" evidence="10">
    <location>
        <position position="502"/>
    </location>
    <ligand>
        <name>[4Fe-4S] cluster</name>
        <dbReference type="ChEBI" id="CHEBI:49883"/>
        <note>4Fe-4S-S-AdoMet</note>
    </ligand>
</feature>
<dbReference type="InterPro" id="IPR025747">
    <property type="entry name" value="ThiC-associated_dom"/>
</dbReference>
<dbReference type="NCBIfam" id="NF009895">
    <property type="entry name" value="PRK13352.1"/>
    <property type="match status" value="1"/>
</dbReference>
<dbReference type="SFLD" id="SFLDF00407">
    <property type="entry name" value="phosphomethylpyrimidine_syntha"/>
    <property type="match status" value="1"/>
</dbReference>
<dbReference type="GO" id="GO:0009229">
    <property type="term" value="P:thiamine diphosphate biosynthetic process"/>
    <property type="evidence" value="ECO:0007669"/>
    <property type="project" value="UniProtKB-UniRule"/>
</dbReference>
<keyword evidence="3 10" id="KW-0949">S-adenosyl-L-methionine</keyword>
<dbReference type="NCBIfam" id="NF006763">
    <property type="entry name" value="PRK09284.1"/>
    <property type="match status" value="1"/>
</dbReference>
<dbReference type="GO" id="GO:0008270">
    <property type="term" value="F:zinc ion binding"/>
    <property type="evidence" value="ECO:0007669"/>
    <property type="project" value="UniProtKB-UniRule"/>
</dbReference>
<keyword evidence="6 10" id="KW-0784">Thiamine biosynthesis</keyword>
<feature type="binding site" evidence="10">
    <location>
        <position position="181"/>
    </location>
    <ligand>
        <name>substrate</name>
    </ligand>
</feature>
<dbReference type="KEGG" id="sesp:BN6_04610"/>
<dbReference type="InterPro" id="IPR038521">
    <property type="entry name" value="ThiC/Bza_core_dom"/>
</dbReference>
<feature type="binding site" evidence="10">
    <location>
        <position position="152"/>
    </location>
    <ligand>
        <name>substrate</name>
    </ligand>
</feature>
<sequence length="549" mass="60653">MTALDDRSVKPSVTTGPISGSRKVYREVADGVRVPFRRVELTNGEHVDLYDTSGPYTDSDATIDVHSGLPALRADWIAAREPVDGAVTQLAYAKAGIITPEMAYIAGRENMSPEFVREEVAIGRAVIPLNRRHPEAEPMIIGKKFLVKINANIGNSAVSSSIEDEVEKMVWASRWGADTIMDLSTGKRIHETREWIMRNSPVPIGTVPIYQALEKVDGDPAKLSWEVYRDTVVEQAEQGVDYMTVHAGVLLRYVPLTARRVTGIVSRGGSIMAAWCLAHHRESFLYTHFEELCEILRTYDVTFSLGDGLRPGSIADANDEAQFAELRTLGELTHIARSHDVQVMIEGPGHVPMHKIAENVRLEEEWCGEAPFYTLGPLATDIAPAYDHITSAIGAAQIGWLGTAMLCYVTPKEHLGLPNRDDVKTGVITYKIAAHSADLAKGHPGVQDWDDALSKARFEFRWEDQFNLALDPDTARSFHDETLPAEPAKTAHFCSMCGPKFCSMKITQDVRRYAEEHGLSTVEAIEAGMVEKSGEFSEHGNKVYLPVVD</sequence>
<evidence type="ECO:0000256" key="1">
    <source>
        <dbReference type="ARBA" id="ARBA00003175"/>
    </source>
</evidence>
<dbReference type="eggNOG" id="COG0422">
    <property type="taxonomic scope" value="Bacteria"/>
</dbReference>
<keyword evidence="2 10" id="KW-0004">4Fe-4S</keyword>
<dbReference type="UniPathway" id="UPA00060"/>
<evidence type="ECO:0000256" key="10">
    <source>
        <dbReference type="HAMAP-Rule" id="MF_00089"/>
    </source>
</evidence>
<dbReference type="PANTHER" id="PTHR30557:SF1">
    <property type="entry name" value="PHOSPHOMETHYLPYRIMIDINE SYNTHASE, CHLOROPLASTIC"/>
    <property type="match status" value="1"/>
</dbReference>
<name>K0JR72_SACES</name>
<dbReference type="RefSeq" id="WP_015097906.1">
    <property type="nucleotide sequence ID" value="NC_019673.1"/>
</dbReference>
<feature type="binding site" evidence="10">
    <location>
        <position position="414"/>
    </location>
    <ligand>
        <name>Zn(2+)</name>
        <dbReference type="ChEBI" id="CHEBI:29105"/>
    </ligand>
</feature>
<dbReference type="GO" id="GO:0009228">
    <property type="term" value="P:thiamine biosynthetic process"/>
    <property type="evidence" value="ECO:0007669"/>
    <property type="project" value="UniProtKB-UniRule"/>
</dbReference>
<dbReference type="PANTHER" id="PTHR30557">
    <property type="entry name" value="THIAMINE BIOSYNTHESIS PROTEIN THIC"/>
    <property type="match status" value="1"/>
</dbReference>
<comment type="cofactor">
    <cofactor evidence="10">
        <name>[4Fe-4S] cluster</name>
        <dbReference type="ChEBI" id="CHEBI:49883"/>
    </cofactor>
    <text evidence="10">Binds 1 [4Fe-4S] cluster per subunit. The cluster is coordinated with 3 cysteines and an exchangeable S-adenosyl-L-methionine.</text>
</comment>
<protein>
    <recommendedName>
        <fullName evidence="10">Phosphomethylpyrimidine synthase</fullName>
        <ecNumber evidence="10">4.1.99.17</ecNumber>
    </recommendedName>
    <alternativeName>
        <fullName evidence="10">Hydroxymethylpyrimidine phosphate synthase</fullName>
        <shortName evidence="10">HMP-P synthase</shortName>
        <shortName evidence="10">HMP-phosphate synthase</shortName>
        <shortName evidence="10">HMPP synthase</shortName>
    </alternativeName>
    <alternativeName>
        <fullName evidence="10">Thiamine biosynthesis protein ThiC</fullName>
    </alternativeName>
</protein>
<feature type="binding site" evidence="10">
    <location>
        <position position="373"/>
    </location>
    <ligand>
        <name>substrate</name>
    </ligand>
</feature>
<evidence type="ECO:0000313" key="13">
    <source>
        <dbReference type="Proteomes" id="UP000006281"/>
    </source>
</evidence>
<dbReference type="Proteomes" id="UP000006281">
    <property type="component" value="Chromosome"/>
</dbReference>
<reference evidence="12 13" key="1">
    <citation type="journal article" date="2012" name="BMC Genomics">
        <title>Complete genome sequence of Saccharothrix espanaensis DSM 44229T and comparison to the other completely sequenced Pseudonocardiaceae.</title>
        <authorList>
            <person name="Strobel T."/>
            <person name="Al-Dilaimi A."/>
            <person name="Blom J."/>
            <person name="Gessner A."/>
            <person name="Kalinowski J."/>
            <person name="Luzhetska M."/>
            <person name="Puhler A."/>
            <person name="Szczepanowski R."/>
            <person name="Bechthold A."/>
            <person name="Ruckert C."/>
        </authorList>
    </citation>
    <scope>NUCLEOTIDE SEQUENCE [LARGE SCALE GENOMIC DNA]</scope>
    <source>
        <strain evidence="13">ATCC 51144 / DSM 44229 / JCM 9112 / NBRC 15066 / NRRL 15764</strain>
    </source>
</reference>
<dbReference type="EMBL" id="HE804045">
    <property type="protein sequence ID" value="CCH27792.1"/>
    <property type="molecule type" value="Genomic_DNA"/>
</dbReference>
<dbReference type="SFLD" id="SFLDG01114">
    <property type="entry name" value="phosphomethylpyrimidine_syntha"/>
    <property type="match status" value="1"/>
</dbReference>
<comment type="function">
    <text evidence="1 10">Catalyzes the synthesis of the hydroxymethylpyrimidine phosphate (HMP-P) moiety of thiamine from aminoimidazole ribotide (AIR) in a radical S-adenosyl-L-methionine (SAM)-dependent reaction.</text>
</comment>
<evidence type="ECO:0000256" key="6">
    <source>
        <dbReference type="ARBA" id="ARBA00022977"/>
    </source>
</evidence>
<dbReference type="AlphaFoldDB" id="K0JR72"/>
<dbReference type="HOGENOM" id="CLU_013181_2_1_11"/>
<dbReference type="HAMAP" id="MF_00089">
    <property type="entry name" value="ThiC"/>
    <property type="match status" value="1"/>
</dbReference>
<keyword evidence="8 10" id="KW-0411">Iron-sulfur</keyword>
<dbReference type="Pfam" id="PF01964">
    <property type="entry name" value="ThiC_Rad_SAM"/>
    <property type="match status" value="1"/>
</dbReference>
<evidence type="ECO:0000256" key="5">
    <source>
        <dbReference type="ARBA" id="ARBA00022833"/>
    </source>
</evidence>
<dbReference type="Pfam" id="PF13667">
    <property type="entry name" value="ThiC-associated"/>
    <property type="match status" value="1"/>
</dbReference>
<proteinExistence type="inferred from homology"/>
<dbReference type="SFLD" id="SFLDS00113">
    <property type="entry name" value="Radical_SAM_Phosphomethylpyrim"/>
    <property type="match status" value="1"/>
</dbReference>
<evidence type="ECO:0000256" key="3">
    <source>
        <dbReference type="ARBA" id="ARBA00022691"/>
    </source>
</evidence>
<dbReference type="PATRIC" id="fig|1179773.3.peg.472"/>
<evidence type="ECO:0000256" key="7">
    <source>
        <dbReference type="ARBA" id="ARBA00023004"/>
    </source>
</evidence>
<organism evidence="12 13">
    <name type="scientific">Saccharothrix espanaensis (strain ATCC 51144 / DSM 44229 / JCM 9112 / NBRC 15066 / NRRL 15764)</name>
    <dbReference type="NCBI Taxonomy" id="1179773"/>
    <lineage>
        <taxon>Bacteria</taxon>
        <taxon>Bacillati</taxon>
        <taxon>Actinomycetota</taxon>
        <taxon>Actinomycetes</taxon>
        <taxon>Pseudonocardiales</taxon>
        <taxon>Pseudonocardiaceae</taxon>
        <taxon>Saccharothrix</taxon>
    </lineage>
</organism>
<keyword evidence="9 10" id="KW-0456">Lyase</keyword>
<dbReference type="STRING" id="1179773.BN6_04610"/>
<dbReference type="Gene3D" id="6.10.250.620">
    <property type="match status" value="1"/>
</dbReference>
<dbReference type="NCBIfam" id="TIGR00190">
    <property type="entry name" value="thiC"/>
    <property type="match status" value="1"/>
</dbReference>
<evidence type="ECO:0000256" key="8">
    <source>
        <dbReference type="ARBA" id="ARBA00023014"/>
    </source>
</evidence>
<comment type="pathway">
    <text evidence="10">Cofactor biosynthesis; thiamine diphosphate biosynthesis.</text>
</comment>
<feature type="domain" description="ThiC-associated" evidence="11">
    <location>
        <begin position="18"/>
        <end position="83"/>
    </location>
</feature>
<dbReference type="GO" id="GO:0005829">
    <property type="term" value="C:cytosol"/>
    <property type="evidence" value="ECO:0007669"/>
    <property type="project" value="TreeGrafter"/>
</dbReference>
<feature type="binding site" evidence="10">
    <location>
        <position position="494"/>
    </location>
    <ligand>
        <name>[4Fe-4S] cluster</name>
        <dbReference type="ChEBI" id="CHEBI:49883"/>
        <note>4Fe-4S-S-AdoMet</note>
    </ligand>
</feature>
<gene>
    <name evidence="10 12" type="primary">thiC</name>
    <name evidence="12" type="ordered locus">BN6_04610</name>
</gene>
<comment type="similarity">
    <text evidence="10">Belongs to the ThiC family.</text>
</comment>
<dbReference type="InterPro" id="IPR002817">
    <property type="entry name" value="ThiC/BzaA/B"/>
</dbReference>
<feature type="binding site" evidence="10">
    <location>
        <position position="497"/>
    </location>
    <ligand>
        <name>[4Fe-4S] cluster</name>
        <dbReference type="ChEBI" id="CHEBI:49883"/>
        <note>4Fe-4S-S-AdoMet</note>
    </ligand>
</feature>
<keyword evidence="5 10" id="KW-0862">Zinc</keyword>
<dbReference type="OrthoDB" id="9805897at2"/>
<evidence type="ECO:0000313" key="12">
    <source>
        <dbReference type="EMBL" id="CCH27792.1"/>
    </source>
</evidence>
<feature type="binding site" evidence="10">
    <location>
        <begin position="266"/>
        <end position="268"/>
    </location>
    <ligand>
        <name>substrate</name>
    </ligand>
</feature>
<keyword evidence="13" id="KW-1185">Reference proteome</keyword>